<comment type="caution">
    <text evidence="10">Lacks conserved residue(s) required for the propagation of feature annotation.</text>
</comment>
<dbReference type="PANTHER" id="PTHR14467:SF0">
    <property type="entry name" value="PROTEIN ARV1"/>
    <property type="match status" value="1"/>
</dbReference>
<gene>
    <name evidence="11" type="ORF">GPUH_LOCUS18171</name>
</gene>
<sequence length="229" mass="26722">MHPLLSRIAHPLPQVQRQRVHLQKECGNVVDAYVEYDIVLIIIDLMLQYITAYRHLLVNTKNHVRLGVLFHFTKSERIGAFLRPKNTSSTSLRSYHKLFIVFLLCDAYSKWIRRRIIAGTENIYDLEWKFYECLLQSALEMLSFLAVLVYLLWPGTLRIISRKLAMQICCAGFYGNVFVVLSIVWDLHVVWSYRALTELFIFISHVQTQRGDFCSFPKMAALSVASLKY</sequence>
<feature type="transmembrane region" description="Helical" evidence="10">
    <location>
        <begin position="133"/>
        <end position="153"/>
    </location>
</feature>
<dbReference type="PANTHER" id="PTHR14467">
    <property type="entry name" value="ARV1"/>
    <property type="match status" value="1"/>
</dbReference>
<dbReference type="InterPro" id="IPR007290">
    <property type="entry name" value="Arv1"/>
</dbReference>
<evidence type="ECO:0000256" key="8">
    <source>
        <dbReference type="ARBA" id="ARBA00023098"/>
    </source>
</evidence>
<accession>A0A183EB30</accession>
<dbReference type="GO" id="GO:0005794">
    <property type="term" value="C:Golgi apparatus"/>
    <property type="evidence" value="ECO:0007669"/>
    <property type="project" value="TreeGrafter"/>
</dbReference>
<keyword evidence="12" id="KW-1185">Reference proteome</keyword>
<evidence type="ECO:0000256" key="10">
    <source>
        <dbReference type="RuleBase" id="RU368065"/>
    </source>
</evidence>
<dbReference type="GO" id="GO:0032541">
    <property type="term" value="C:cortical endoplasmic reticulum"/>
    <property type="evidence" value="ECO:0007669"/>
    <property type="project" value="TreeGrafter"/>
</dbReference>
<dbReference type="WBParaSite" id="GPUH_0001819601-mRNA-1">
    <property type="protein sequence ID" value="GPUH_0001819601-mRNA-1"/>
    <property type="gene ID" value="GPUH_0001819601"/>
</dbReference>
<evidence type="ECO:0000256" key="6">
    <source>
        <dbReference type="ARBA" id="ARBA00022989"/>
    </source>
</evidence>
<keyword evidence="7 10" id="KW-0445">Lipid transport</keyword>
<comment type="subcellular location">
    <subcellularLocation>
        <location evidence="1 10">Endoplasmic reticulum membrane</location>
        <topology evidence="1 10">Multi-pass membrane protein</topology>
    </subcellularLocation>
</comment>
<evidence type="ECO:0000313" key="13">
    <source>
        <dbReference type="WBParaSite" id="GPUH_0001819601-mRNA-1"/>
    </source>
</evidence>
<dbReference type="Proteomes" id="UP000271098">
    <property type="component" value="Unassembled WGS sequence"/>
</dbReference>
<dbReference type="OrthoDB" id="2192830at2759"/>
<keyword evidence="5 10" id="KW-0256">Endoplasmic reticulum</keyword>
<dbReference type="GO" id="GO:0006665">
    <property type="term" value="P:sphingolipid metabolic process"/>
    <property type="evidence" value="ECO:0007669"/>
    <property type="project" value="TreeGrafter"/>
</dbReference>
<organism evidence="13">
    <name type="scientific">Gongylonema pulchrum</name>
    <dbReference type="NCBI Taxonomy" id="637853"/>
    <lineage>
        <taxon>Eukaryota</taxon>
        <taxon>Metazoa</taxon>
        <taxon>Ecdysozoa</taxon>
        <taxon>Nematoda</taxon>
        <taxon>Chromadorea</taxon>
        <taxon>Rhabditida</taxon>
        <taxon>Spirurina</taxon>
        <taxon>Spiruromorpha</taxon>
        <taxon>Spiruroidea</taxon>
        <taxon>Gongylonematidae</taxon>
        <taxon>Gongylonema</taxon>
    </lineage>
</organism>
<dbReference type="AlphaFoldDB" id="A0A183EB30"/>
<keyword evidence="3 10" id="KW-0813">Transport</keyword>
<reference evidence="13" key="1">
    <citation type="submission" date="2016-06" db="UniProtKB">
        <authorList>
            <consortium name="WormBaseParasite"/>
        </authorList>
    </citation>
    <scope>IDENTIFICATION</scope>
</reference>
<evidence type="ECO:0000313" key="11">
    <source>
        <dbReference type="EMBL" id="VDN31187.1"/>
    </source>
</evidence>
<dbReference type="EMBL" id="UYRT01086319">
    <property type="protein sequence ID" value="VDN31187.1"/>
    <property type="molecule type" value="Genomic_DNA"/>
</dbReference>
<evidence type="ECO:0000256" key="9">
    <source>
        <dbReference type="ARBA" id="ARBA00023136"/>
    </source>
</evidence>
<comment type="similarity">
    <text evidence="2 10">Belongs to the ARV1 family.</text>
</comment>
<keyword evidence="6 10" id="KW-1133">Transmembrane helix</keyword>
<reference evidence="11 12" key="2">
    <citation type="submission" date="2018-11" db="EMBL/GenBank/DDBJ databases">
        <authorList>
            <consortium name="Pathogen Informatics"/>
        </authorList>
    </citation>
    <scope>NUCLEOTIDE SEQUENCE [LARGE SCALE GENOMIC DNA]</scope>
</reference>
<dbReference type="Pfam" id="PF04161">
    <property type="entry name" value="Arv1"/>
    <property type="match status" value="1"/>
</dbReference>
<feature type="transmembrane region" description="Helical" evidence="10">
    <location>
        <begin position="165"/>
        <end position="185"/>
    </location>
</feature>
<evidence type="ECO:0000313" key="12">
    <source>
        <dbReference type="Proteomes" id="UP000271098"/>
    </source>
</evidence>
<proteinExistence type="inferred from homology"/>
<dbReference type="GO" id="GO:0097036">
    <property type="term" value="P:regulation of plasma membrane sterol distribution"/>
    <property type="evidence" value="ECO:0007669"/>
    <property type="project" value="UniProtKB-UniRule"/>
</dbReference>
<keyword evidence="9 10" id="KW-0472">Membrane</keyword>
<dbReference type="GO" id="GO:0005789">
    <property type="term" value="C:endoplasmic reticulum membrane"/>
    <property type="evidence" value="ECO:0007669"/>
    <property type="project" value="UniProtKB-SubCell"/>
</dbReference>
<evidence type="ECO:0000256" key="3">
    <source>
        <dbReference type="ARBA" id="ARBA00022448"/>
    </source>
</evidence>
<keyword evidence="8 10" id="KW-0443">Lipid metabolism</keyword>
<evidence type="ECO:0000256" key="2">
    <source>
        <dbReference type="ARBA" id="ARBA00009187"/>
    </source>
</evidence>
<evidence type="ECO:0000256" key="5">
    <source>
        <dbReference type="ARBA" id="ARBA00022824"/>
    </source>
</evidence>
<evidence type="ECO:0000256" key="1">
    <source>
        <dbReference type="ARBA" id="ARBA00004477"/>
    </source>
</evidence>
<dbReference type="GO" id="GO:0016125">
    <property type="term" value="P:sterol metabolic process"/>
    <property type="evidence" value="ECO:0007669"/>
    <property type="project" value="UniProtKB-UniRule"/>
</dbReference>
<evidence type="ECO:0000256" key="4">
    <source>
        <dbReference type="ARBA" id="ARBA00022692"/>
    </source>
</evidence>
<name>A0A183EB30_9BILA</name>
<evidence type="ECO:0000256" key="7">
    <source>
        <dbReference type="ARBA" id="ARBA00023055"/>
    </source>
</evidence>
<comment type="function">
    <text evidence="10">Mediator of sterol homeostasis involved in sterol uptake, trafficking and distribution into membranes.</text>
</comment>
<protein>
    <recommendedName>
        <fullName evidence="10">Protein ARV</fullName>
    </recommendedName>
</protein>
<dbReference type="GO" id="GO:0032366">
    <property type="term" value="P:intracellular sterol transport"/>
    <property type="evidence" value="ECO:0007669"/>
    <property type="project" value="UniProtKB-UniRule"/>
</dbReference>
<keyword evidence="4 10" id="KW-0812">Transmembrane</keyword>